<feature type="transmembrane region" description="Helical" evidence="1">
    <location>
        <begin position="43"/>
        <end position="60"/>
    </location>
</feature>
<feature type="transmembrane region" description="Helical" evidence="1">
    <location>
        <begin position="12"/>
        <end position="31"/>
    </location>
</feature>
<keyword evidence="1" id="KW-0812">Transmembrane</keyword>
<keyword evidence="1" id="KW-0472">Membrane</keyword>
<dbReference type="Gene3D" id="2.40.50.1020">
    <property type="entry name" value="LytTr DNA-binding domain"/>
    <property type="match status" value="1"/>
</dbReference>
<evidence type="ECO:0000256" key="1">
    <source>
        <dbReference type="SAM" id="Phobius"/>
    </source>
</evidence>
<dbReference type="RefSeq" id="WP_342628681.1">
    <property type="nucleotide sequence ID" value="NZ_CP152276.1"/>
</dbReference>
<dbReference type="Proteomes" id="UP001449795">
    <property type="component" value="Chromosome"/>
</dbReference>
<dbReference type="InterPro" id="IPR007492">
    <property type="entry name" value="LytTR_DNA-bd_dom"/>
</dbReference>
<dbReference type="Pfam" id="PF04397">
    <property type="entry name" value="LytTR"/>
    <property type="match status" value="1"/>
</dbReference>
<keyword evidence="4" id="KW-1185">Reference proteome</keyword>
<dbReference type="SMART" id="SM00850">
    <property type="entry name" value="LytTR"/>
    <property type="match status" value="1"/>
</dbReference>
<feature type="transmembrane region" description="Helical" evidence="1">
    <location>
        <begin position="80"/>
        <end position="101"/>
    </location>
</feature>
<dbReference type="EMBL" id="CP152276">
    <property type="protein sequence ID" value="XAE43130.1"/>
    <property type="molecule type" value="Genomic_DNA"/>
</dbReference>
<sequence length="283" mass="30034">MEDALTEAIRDVMRRGGFVLATAAAMTFLAPWGTQAIPLPRRAFDWLACGVIWETAIWLARDGVSRRRRGAGAKAGRPPFGAYLLTLGIASIPAVPISMLIVNGSVGTAGDFAAFYAYALGLGLILAAIRYGLRSDGAARGHLAAGTVGSGPPTALPVPAASMPARDFPARDFPVGDFPVRDFLARHAPDLAGATLLALAAEDHYLRIHTDRGQALILLRLRDAIDSLGEDAGLQVHRSFWVAMDAAPRVARRGQSWQLELPTGLNVPVSRANVPACRAVGWL</sequence>
<feature type="transmembrane region" description="Helical" evidence="1">
    <location>
        <begin position="113"/>
        <end position="133"/>
    </location>
</feature>
<keyword evidence="1" id="KW-1133">Transmembrane helix</keyword>
<evidence type="ECO:0000313" key="3">
    <source>
        <dbReference type="EMBL" id="XAE43130.1"/>
    </source>
</evidence>
<feature type="domain" description="HTH LytTR-type" evidence="2">
    <location>
        <begin position="196"/>
        <end position="283"/>
    </location>
</feature>
<evidence type="ECO:0000259" key="2">
    <source>
        <dbReference type="PROSITE" id="PS50930"/>
    </source>
</evidence>
<proteinExistence type="predicted"/>
<dbReference type="GO" id="GO:0003677">
    <property type="term" value="F:DNA binding"/>
    <property type="evidence" value="ECO:0007669"/>
    <property type="project" value="UniProtKB-KW"/>
</dbReference>
<organism evidence="3 4">
    <name type="scientific">Nguyenibacter vanlangensis</name>
    <dbReference type="NCBI Taxonomy" id="1216886"/>
    <lineage>
        <taxon>Bacteria</taxon>
        <taxon>Pseudomonadati</taxon>
        <taxon>Pseudomonadota</taxon>
        <taxon>Alphaproteobacteria</taxon>
        <taxon>Acetobacterales</taxon>
        <taxon>Acetobacteraceae</taxon>
        <taxon>Nguyenibacter</taxon>
    </lineage>
</organism>
<gene>
    <name evidence="3" type="ORF">AAC691_01230</name>
</gene>
<protein>
    <submittedName>
        <fullName evidence="3">LytTR family DNA-binding domain-containing protein</fullName>
    </submittedName>
</protein>
<dbReference type="PROSITE" id="PS50930">
    <property type="entry name" value="HTH_LYTTR"/>
    <property type="match status" value="1"/>
</dbReference>
<reference evidence="3 4" key="1">
    <citation type="submission" date="2024-04" db="EMBL/GenBank/DDBJ databases">
        <title>Complete genome sequence of Nguyenibacter vanlangesis HBCM-1154, a strain capable of nitrogen fixation, IAA production, and phosphorus solubilization isolated from sugarcane soil.</title>
        <authorList>
            <person name="MY HANH P."/>
        </authorList>
    </citation>
    <scope>NUCLEOTIDE SEQUENCE [LARGE SCALE GENOMIC DNA]</scope>
    <source>
        <strain evidence="3 4">HBCM 1154</strain>
    </source>
</reference>
<keyword evidence="3" id="KW-0238">DNA-binding</keyword>
<accession>A0ABZ3D5V3</accession>
<evidence type="ECO:0000313" key="4">
    <source>
        <dbReference type="Proteomes" id="UP001449795"/>
    </source>
</evidence>
<name>A0ABZ3D5V3_9PROT</name>